<dbReference type="InterPro" id="IPR050984">
    <property type="entry name" value="Gfo/Idh/MocA_domain"/>
</dbReference>
<evidence type="ECO:0000256" key="5">
    <source>
        <dbReference type="ARBA" id="ARBA00049233"/>
    </source>
</evidence>
<dbReference type="EMBL" id="JAACJN010000081">
    <property type="protein sequence ID" value="KAF5377795.1"/>
    <property type="molecule type" value="Genomic_DNA"/>
</dbReference>
<feature type="domain" description="GFO/IDH/MocA-like oxidoreductase" evidence="7">
    <location>
        <begin position="159"/>
        <end position="289"/>
    </location>
</feature>
<name>A0A8H5M1G8_9AGAR</name>
<comment type="caution">
    <text evidence="8">The sequence shown here is derived from an EMBL/GenBank/DDBJ whole genome shotgun (WGS) entry which is preliminary data.</text>
</comment>
<accession>A0A8H5M1G8</accession>
<proteinExistence type="inferred from homology"/>
<dbReference type="InterPro" id="IPR055170">
    <property type="entry name" value="GFO_IDH_MocA-like_dom"/>
</dbReference>
<dbReference type="Pfam" id="PF22725">
    <property type="entry name" value="GFO_IDH_MocA_C3"/>
    <property type="match status" value="1"/>
</dbReference>
<dbReference type="PANTHER" id="PTHR22604">
    <property type="entry name" value="OXIDOREDUCTASES"/>
    <property type="match status" value="1"/>
</dbReference>
<organism evidence="8 9">
    <name type="scientific">Collybiopsis confluens</name>
    <dbReference type="NCBI Taxonomy" id="2823264"/>
    <lineage>
        <taxon>Eukaryota</taxon>
        <taxon>Fungi</taxon>
        <taxon>Dikarya</taxon>
        <taxon>Basidiomycota</taxon>
        <taxon>Agaricomycotina</taxon>
        <taxon>Agaricomycetes</taxon>
        <taxon>Agaricomycetidae</taxon>
        <taxon>Agaricales</taxon>
        <taxon>Marasmiineae</taxon>
        <taxon>Omphalotaceae</taxon>
        <taxon>Collybiopsis</taxon>
    </lineage>
</organism>
<dbReference type="OrthoDB" id="64915at2759"/>
<evidence type="ECO:0000256" key="3">
    <source>
        <dbReference type="ARBA" id="ARBA00038984"/>
    </source>
</evidence>
<comment type="catalytic activity">
    <reaction evidence="5">
        <text>D-xylose + NADP(+) = D-xylono-1,5-lactone + NADPH + H(+)</text>
        <dbReference type="Rhea" id="RHEA:22000"/>
        <dbReference type="ChEBI" id="CHEBI:15378"/>
        <dbReference type="ChEBI" id="CHEBI:15867"/>
        <dbReference type="ChEBI" id="CHEBI:53455"/>
        <dbReference type="ChEBI" id="CHEBI:57783"/>
        <dbReference type="ChEBI" id="CHEBI:58349"/>
        <dbReference type="EC" id="1.1.1.179"/>
    </reaction>
</comment>
<evidence type="ECO:0000259" key="7">
    <source>
        <dbReference type="Pfam" id="PF22725"/>
    </source>
</evidence>
<evidence type="ECO:0000256" key="2">
    <source>
        <dbReference type="ARBA" id="ARBA00023002"/>
    </source>
</evidence>
<keyword evidence="9" id="KW-1185">Reference proteome</keyword>
<comment type="similarity">
    <text evidence="1">Belongs to the Gfo/Idh/MocA family.</text>
</comment>
<dbReference type="SUPFAM" id="SSF51735">
    <property type="entry name" value="NAD(P)-binding Rossmann-fold domains"/>
    <property type="match status" value="1"/>
</dbReference>
<evidence type="ECO:0000256" key="1">
    <source>
        <dbReference type="ARBA" id="ARBA00010928"/>
    </source>
</evidence>
<dbReference type="PANTHER" id="PTHR22604:SF105">
    <property type="entry name" value="TRANS-1,2-DIHYDROBENZENE-1,2-DIOL DEHYDROGENASE"/>
    <property type="match status" value="1"/>
</dbReference>
<evidence type="ECO:0000259" key="6">
    <source>
        <dbReference type="Pfam" id="PF01408"/>
    </source>
</evidence>
<evidence type="ECO:0000256" key="4">
    <source>
        <dbReference type="ARBA" id="ARBA00042988"/>
    </source>
</evidence>
<dbReference type="Gene3D" id="3.40.50.720">
    <property type="entry name" value="NAD(P)-binding Rossmann-like Domain"/>
    <property type="match status" value="1"/>
</dbReference>
<dbReference type="GO" id="GO:0047837">
    <property type="term" value="F:D-xylose 1-dehydrogenase (NADP+) activity"/>
    <property type="evidence" value="ECO:0007669"/>
    <property type="project" value="UniProtKB-EC"/>
</dbReference>
<feature type="domain" description="Gfo/Idh/MocA-like oxidoreductase N-terminal" evidence="6">
    <location>
        <begin position="29"/>
        <end position="147"/>
    </location>
</feature>
<gene>
    <name evidence="8" type="ORF">D9757_008091</name>
</gene>
<dbReference type="Proteomes" id="UP000518752">
    <property type="component" value="Unassembled WGS sequence"/>
</dbReference>
<dbReference type="GO" id="GO:0000166">
    <property type="term" value="F:nucleotide binding"/>
    <property type="evidence" value="ECO:0007669"/>
    <property type="project" value="InterPro"/>
</dbReference>
<dbReference type="AlphaFoldDB" id="A0A8H5M1G8"/>
<dbReference type="InterPro" id="IPR000683">
    <property type="entry name" value="Gfo/Idh/MocA-like_OxRdtase_N"/>
</dbReference>
<keyword evidence="2" id="KW-0560">Oxidoreductase</keyword>
<dbReference type="Pfam" id="PF01408">
    <property type="entry name" value="GFO_IDH_MocA"/>
    <property type="match status" value="1"/>
</dbReference>
<protein>
    <recommendedName>
        <fullName evidence="3">D-xylose 1-dehydrogenase (NADP(+), D-xylono-1,5-lactone-forming)</fullName>
        <ecNumber evidence="3">1.1.1.179</ecNumber>
    </recommendedName>
    <alternativeName>
        <fullName evidence="4">D-xylose-NADP dehydrogenase</fullName>
    </alternativeName>
</protein>
<dbReference type="Gene3D" id="3.30.360.10">
    <property type="entry name" value="Dihydrodipicolinate Reductase, domain 2"/>
    <property type="match status" value="1"/>
</dbReference>
<reference evidence="8 9" key="1">
    <citation type="journal article" date="2020" name="ISME J.">
        <title>Uncovering the hidden diversity of litter-decomposition mechanisms in mushroom-forming fungi.</title>
        <authorList>
            <person name="Floudas D."/>
            <person name="Bentzer J."/>
            <person name="Ahren D."/>
            <person name="Johansson T."/>
            <person name="Persson P."/>
            <person name="Tunlid A."/>
        </authorList>
    </citation>
    <scope>NUCLEOTIDE SEQUENCE [LARGE SCALE GENOMIC DNA]</scope>
    <source>
        <strain evidence="8 9">CBS 406.79</strain>
    </source>
</reference>
<sequence length="405" mass="45046">MSSLIRRIFRAYFPQSVPKFEHTADSKPIKFGILGAANIAPLALITPAKTHPEVVIYAVAARDLKRAEAYAKMYGIHKVYGGSTSYQELLDDPEIEAVYNPLPNGLHFEWTMKALQAGKHVLCEKPIASAEETRQMFDLADKKGLVLLEAVHYRFHPAIQRVKAILDSGELGKIKSIDAKMGFLAGFVKDNDIRFNFDLAGGSTMDLGCYTLNCIRYLSSSNPTSVISATALPLKSANIQETKIDRAMTATLALPDDVVATLDTDLAIPWTLIPPAKSIRIWVEVKCEGGDLTLVNFVLPTFWHSIKVSTKAGSTITTRTEKVYKFADVHLENGPGDSNTLDLGSDWWLTYRYQLEAFVDKLKGRSPQTWITREDSIANMEWVEKIYEKAGIGARPVSQYMAETH</sequence>
<dbReference type="EC" id="1.1.1.179" evidence="3"/>
<evidence type="ECO:0000313" key="9">
    <source>
        <dbReference type="Proteomes" id="UP000518752"/>
    </source>
</evidence>
<dbReference type="InterPro" id="IPR036291">
    <property type="entry name" value="NAD(P)-bd_dom_sf"/>
</dbReference>
<evidence type="ECO:0000313" key="8">
    <source>
        <dbReference type="EMBL" id="KAF5377795.1"/>
    </source>
</evidence>
<dbReference type="SUPFAM" id="SSF55347">
    <property type="entry name" value="Glyceraldehyde-3-phosphate dehydrogenase-like, C-terminal domain"/>
    <property type="match status" value="1"/>
</dbReference>